<dbReference type="Pfam" id="PF01977">
    <property type="entry name" value="UbiD"/>
    <property type="match status" value="1"/>
</dbReference>
<dbReference type="GO" id="GO:0016829">
    <property type="term" value="F:lyase activity"/>
    <property type="evidence" value="ECO:0007669"/>
    <property type="project" value="UniProtKB-KW"/>
</dbReference>
<dbReference type="InterPro" id="IPR002830">
    <property type="entry name" value="UbiD"/>
</dbReference>
<dbReference type="Proteomes" id="UP001595758">
    <property type="component" value="Unassembled WGS sequence"/>
</dbReference>
<dbReference type="Pfam" id="PF20695">
    <property type="entry name" value="UbiD_N"/>
    <property type="match status" value="1"/>
</dbReference>
<comment type="similarity">
    <text evidence="1">Belongs to the UbiD family.</text>
</comment>
<name>A0ABV8CDR8_9GAMM</name>
<feature type="domain" description="3-octaprenyl-4-hydroxybenzoate carboxy-lyase-like N-terminal" evidence="3">
    <location>
        <begin position="10"/>
        <end position="86"/>
    </location>
</feature>
<sequence length="480" mass="52709">MPYNDLRDFLDRLREENELITVSRKVELAFEIGQAMQKSAAVSGPAILFENNGTPYSLVGGIYNSRKKALLAFEATEENVFSRILQGLAKPIAPILIENAPVHENIIHREDVDLAKLPVPQYSPGDGGAYITSAIVVSKDPETGITDMGNYRFQVISKNTLSFLAQPNHRFGKHIAKILKMGKTHYEAALVIAVDPLMVYGCQFQVSEDTDDFAFVGGLRQKAVELVKCKTIDLQVPAHAEFVIEISIDLAQTVFEGPLGEYTGYYTPGSNKPVATVRAITHRNNPIFQALLTGVPPTENHILKQLPFEASFYQRMKQLFPTIQKVAIPPSGGVSFYIVIAMEPRFSGEARQAMLAAIASNMRPKLVIVVNTDIDVQDPAQVEWALAFRMQPAEDVTLIENVPAGPLDPSVSDAIPLDQRLGSAIGIDATYPVGARVSSGDSNQTEETAAGQGLYFKVAEIPGWESYNFPELAEFLDKER</sequence>
<dbReference type="SUPFAM" id="SSF143968">
    <property type="entry name" value="UbiD C-terminal domain-like"/>
    <property type="match status" value="1"/>
</dbReference>
<evidence type="ECO:0000256" key="1">
    <source>
        <dbReference type="ARBA" id="ARBA00010021"/>
    </source>
</evidence>
<accession>A0ABV8CDR8</accession>
<evidence type="ECO:0000259" key="3">
    <source>
        <dbReference type="Pfam" id="PF20695"/>
    </source>
</evidence>
<dbReference type="InterPro" id="IPR048304">
    <property type="entry name" value="UbiD_Rift_dom"/>
</dbReference>
<dbReference type="EC" id="4.1.1.-" evidence="5"/>
<organism evidence="5 6">
    <name type="scientific">Legionella dresdenensis</name>
    <dbReference type="NCBI Taxonomy" id="450200"/>
    <lineage>
        <taxon>Bacteria</taxon>
        <taxon>Pseudomonadati</taxon>
        <taxon>Pseudomonadota</taxon>
        <taxon>Gammaproteobacteria</taxon>
        <taxon>Legionellales</taxon>
        <taxon>Legionellaceae</taxon>
        <taxon>Legionella</taxon>
    </lineage>
</organism>
<feature type="domain" description="3-octaprenyl-4-hydroxybenzoate carboxy-lyase-like Rift-related" evidence="2">
    <location>
        <begin position="98"/>
        <end position="296"/>
    </location>
</feature>
<dbReference type="NCBIfam" id="TIGR00148">
    <property type="entry name" value="UbiD family decarboxylase"/>
    <property type="match status" value="1"/>
</dbReference>
<dbReference type="InterPro" id="IPR049381">
    <property type="entry name" value="UbiD-like_C"/>
</dbReference>
<dbReference type="Gene3D" id="3.40.1670.10">
    <property type="entry name" value="UbiD C-terminal domain-like"/>
    <property type="match status" value="1"/>
</dbReference>
<dbReference type="RefSeq" id="WP_382341130.1">
    <property type="nucleotide sequence ID" value="NZ_JBHSAB010000003.1"/>
</dbReference>
<comment type="caution">
    <text evidence="5">The sequence shown here is derived from an EMBL/GenBank/DDBJ whole genome shotgun (WGS) entry which is preliminary data.</text>
</comment>
<evidence type="ECO:0000313" key="5">
    <source>
        <dbReference type="EMBL" id="MFC3908124.1"/>
    </source>
</evidence>
<feature type="domain" description="3-octaprenyl-4-hydroxybenzoate carboxy-lyase-like C-terminal" evidence="4">
    <location>
        <begin position="305"/>
        <end position="429"/>
    </location>
</feature>
<dbReference type="SUPFAM" id="SSF50475">
    <property type="entry name" value="FMN-binding split barrel"/>
    <property type="match status" value="1"/>
</dbReference>
<protein>
    <submittedName>
        <fullName evidence="5">UbiD family decarboxylase</fullName>
        <ecNumber evidence="5">4.1.1.-</ecNumber>
    </submittedName>
</protein>
<evidence type="ECO:0000313" key="6">
    <source>
        <dbReference type="Proteomes" id="UP001595758"/>
    </source>
</evidence>
<proteinExistence type="inferred from homology"/>
<dbReference type="PANTHER" id="PTHR30108:SF21">
    <property type="entry name" value="4-HYDROXYBENZOATE DECARBOXYLASE"/>
    <property type="match status" value="1"/>
</dbReference>
<dbReference type="Pfam" id="PF20696">
    <property type="entry name" value="UbiD_C"/>
    <property type="match status" value="1"/>
</dbReference>
<dbReference type="PANTHER" id="PTHR30108">
    <property type="entry name" value="3-OCTAPRENYL-4-HYDROXYBENZOATE CARBOXY-LYASE-RELATED"/>
    <property type="match status" value="1"/>
</dbReference>
<dbReference type="InterPro" id="IPR049383">
    <property type="entry name" value="UbiD-like_N"/>
</dbReference>
<reference evidence="6" key="1">
    <citation type="journal article" date="2019" name="Int. J. Syst. Evol. Microbiol.">
        <title>The Global Catalogue of Microorganisms (GCM) 10K type strain sequencing project: providing services to taxonomists for standard genome sequencing and annotation.</title>
        <authorList>
            <consortium name="The Broad Institute Genomics Platform"/>
            <consortium name="The Broad Institute Genome Sequencing Center for Infectious Disease"/>
            <person name="Wu L."/>
            <person name="Ma J."/>
        </authorList>
    </citation>
    <scope>NUCLEOTIDE SEQUENCE [LARGE SCALE GENOMIC DNA]</scope>
    <source>
        <strain evidence="6">CCUG 59858</strain>
    </source>
</reference>
<keyword evidence="5" id="KW-0456">Lyase</keyword>
<evidence type="ECO:0000259" key="4">
    <source>
        <dbReference type="Pfam" id="PF20696"/>
    </source>
</evidence>
<evidence type="ECO:0000259" key="2">
    <source>
        <dbReference type="Pfam" id="PF01977"/>
    </source>
</evidence>
<gene>
    <name evidence="5" type="ORF">ACFORL_03400</name>
</gene>
<dbReference type="EMBL" id="JBHSAB010000003">
    <property type="protein sequence ID" value="MFC3908124.1"/>
    <property type="molecule type" value="Genomic_DNA"/>
</dbReference>
<keyword evidence="6" id="KW-1185">Reference proteome</keyword>